<sequence>MAAPAPFNVITSYETASVSVNALRTVSVNITSCPTFLNAFPDNYNNYIQKINAMRAASPKEKNAVVADMVTETLRDACPAVAQFYCLGQGFVTRSRAFFSTDPSVQVLNYDAYIATGTQVTDPKEIDDYNHCVDSYRTYMVNGGFALNNELATLRGAVKNTINASGNLVPLQVMLREMIEKRRFNLGGTSAGAEHLREVREALSGDLDQKIIFPFSKSERKAVGFSFSNQINNRAERNEGGRCLLASTAVAKDTQLEGDLLNTITRKFHAMPQDHVNYQLFDRIIREANAILDPEDVDAADGAGFLSQRSNIDPLWLTFYFAFKVIKLSVADFYKWQRAIYATCRKIRGKENIRAVLATMLDLPGVQDTLGKMSQSTEIHTPPWVMHFSRLYDIAAVICPCDAYNVAATIQTPAISWRYLFTVNPAVKGFISYLTTLNAVEKTADETSEIHQSERMLQQFILGRNSPLANTNHLTGNALDVTIVG</sequence>
<keyword evidence="1" id="KW-0946">Virion</keyword>
<dbReference type="Proteomes" id="UP000109362">
    <property type="component" value="Genome"/>
</dbReference>
<accession>A0A0B5KFK1</accession>
<protein>
    <submittedName>
        <fullName evidence="1">Nucleocapsid protein</fullName>
    </submittedName>
    <submittedName>
        <fullName evidence="2">Putative nucleoprotein</fullName>
    </submittedName>
</protein>
<organism evidence="1 3">
    <name type="scientific">Sanxia Water Strider Virus 1</name>
    <dbReference type="NCBI Taxonomy" id="1608060"/>
    <lineage>
        <taxon>Viruses</taxon>
        <taxon>Riboviria</taxon>
        <taxon>Orthornavirae</taxon>
        <taxon>Negarnaviricota</taxon>
        <taxon>Polyploviricotina</taxon>
        <taxon>Bunyaviricetes</taxon>
        <taxon>Hareavirales</taxon>
        <taxon>Nairoviridae</taxon>
        <taxon>Striwavirus</taxon>
        <taxon>Striwavirus sanxiaense</taxon>
    </lineage>
</organism>
<reference evidence="2" key="3">
    <citation type="journal article" date="2016" name="Nature">
        <title>Redefining the invertebrate RNA virosphere.</title>
        <authorList>
            <person name="Shi M."/>
            <person name="Lin X.D."/>
            <person name="Tian J.H."/>
            <person name="Chen L.J."/>
            <person name="Chen X."/>
            <person name="Li C.X."/>
            <person name="Qin X.C."/>
            <person name="Li J."/>
            <person name="Cao J.P."/>
            <person name="Eden J.S."/>
            <person name="Buchmann J."/>
            <person name="Wang W."/>
            <person name="Xu J."/>
            <person name="Holmes E.C."/>
            <person name="Zhang Y.Z."/>
        </authorList>
    </citation>
    <scope>NUCLEOTIDE SEQUENCE</scope>
    <source>
        <strain evidence="2">SXXX37846</strain>
    </source>
</reference>
<dbReference type="GeneID" id="29069664"/>
<dbReference type="RefSeq" id="YP_009293596.1">
    <property type="nucleotide sequence ID" value="NC_031143.1"/>
</dbReference>
<reference evidence="1" key="1">
    <citation type="submission" date="2014-09" db="EMBL/GenBank/DDBJ databases">
        <authorList>
            <person name="Li C.-X."/>
            <person name="Shi M."/>
            <person name="Tian J.-H."/>
            <person name="Lin X.-D."/>
            <person name="Kang Y.-J."/>
            <person name="Qin X.-C."/>
            <person name="Chen L.-J."/>
            <person name="Xu J."/>
            <person name="Holmes E.C."/>
        </authorList>
    </citation>
    <scope>NUCLEOTIDE SEQUENCE</scope>
    <source>
        <strain evidence="1">SXSSP08</strain>
    </source>
</reference>
<evidence type="ECO:0000313" key="2">
    <source>
        <dbReference type="EMBL" id="APG79323.1"/>
    </source>
</evidence>
<dbReference type="EMBL" id="KM817737">
    <property type="protein sequence ID" value="AJG39309.1"/>
    <property type="molecule type" value="Viral_cRNA"/>
</dbReference>
<keyword evidence="3" id="KW-1185">Reference proteome</keyword>
<evidence type="ECO:0000313" key="3">
    <source>
        <dbReference type="Proteomes" id="UP000109362"/>
    </source>
</evidence>
<gene>
    <name evidence="1" type="primary">N</name>
</gene>
<keyword evidence="1" id="KW-0543">Viral nucleoprotein</keyword>
<evidence type="ECO:0000313" key="1">
    <source>
        <dbReference type="EMBL" id="AJG39309.1"/>
    </source>
</evidence>
<name>A0A0B5KFK1_9VIRU</name>
<dbReference type="EMBL" id="KX884834">
    <property type="protein sequence ID" value="APG79323.1"/>
    <property type="molecule type" value="Viral_cRNA"/>
</dbReference>
<dbReference type="GO" id="GO:0019013">
    <property type="term" value="C:viral nucleocapsid"/>
    <property type="evidence" value="ECO:0007669"/>
    <property type="project" value="UniProtKB-KW"/>
</dbReference>
<dbReference type="KEGG" id="vg:29069664"/>
<proteinExistence type="predicted"/>
<reference evidence="1 3" key="2">
    <citation type="journal article" date="2015" name="Elife">
        <title>Unprecedented genomic diversity of RNA viruses in arthropods reveals the ancestry of negative-sense RNA viruses.</title>
        <authorList>
            <person name="Li C.X."/>
            <person name="Shi M."/>
            <person name="Tian J.H."/>
            <person name="Lin X.D."/>
            <person name="Kang Y.J."/>
            <person name="Chen L.J."/>
            <person name="Qin X.C."/>
            <person name="Xu J."/>
            <person name="Holmes E.C."/>
            <person name="Zhang Y.Z."/>
        </authorList>
    </citation>
    <scope>NUCLEOTIDE SEQUENCE [LARGE SCALE GENOMIC DNA]</scope>
    <source>
        <strain evidence="1">SXSSP08</strain>
    </source>
</reference>